<feature type="binding site" evidence="3">
    <location>
        <position position="62"/>
    </location>
    <ligand>
        <name>substrate</name>
    </ligand>
</feature>
<dbReference type="Pfam" id="PF00300">
    <property type="entry name" value="His_Phos_1"/>
    <property type="match status" value="1"/>
</dbReference>
<dbReference type="GO" id="GO:0004331">
    <property type="term" value="F:fructose-2,6-bisphosphate 2-phosphatase activity"/>
    <property type="evidence" value="ECO:0007669"/>
    <property type="project" value="TreeGrafter"/>
</dbReference>
<reference evidence="4 5" key="1">
    <citation type="submission" date="2017-10" db="EMBL/GenBank/DDBJ databases">
        <title>Comparative genomics in systemic dimorphic fungi from Ajellomycetaceae.</title>
        <authorList>
            <person name="Munoz J.F."/>
            <person name="Mcewen J.G."/>
            <person name="Clay O.K."/>
            <person name="Cuomo C.A."/>
        </authorList>
    </citation>
    <scope>NUCLEOTIDE SEQUENCE [LARGE SCALE GENOMIC DNA]</scope>
    <source>
        <strain evidence="4 5">UAMH7299</strain>
    </source>
</reference>
<dbReference type="AlphaFoldDB" id="A0A2B7Y149"/>
<dbReference type="GO" id="GO:0005829">
    <property type="term" value="C:cytosol"/>
    <property type="evidence" value="ECO:0007669"/>
    <property type="project" value="TreeGrafter"/>
</dbReference>
<evidence type="ECO:0000256" key="2">
    <source>
        <dbReference type="PIRSR" id="PIRSR613078-1"/>
    </source>
</evidence>
<feature type="active site" description="Proton donor/acceptor" evidence="2">
    <location>
        <position position="89"/>
    </location>
</feature>
<feature type="active site" description="Tele-phosphohistidine intermediate" evidence="2">
    <location>
        <position position="8"/>
    </location>
</feature>
<proteinExistence type="predicted"/>
<dbReference type="InterPro" id="IPR013078">
    <property type="entry name" value="His_Pase_superF_clade-1"/>
</dbReference>
<evidence type="ECO:0000313" key="5">
    <source>
        <dbReference type="Proteomes" id="UP000224634"/>
    </source>
</evidence>
<evidence type="ECO:0000256" key="1">
    <source>
        <dbReference type="ARBA" id="ARBA00022801"/>
    </source>
</evidence>
<dbReference type="OrthoDB" id="354304at2759"/>
<dbReference type="GO" id="GO:0043456">
    <property type="term" value="P:regulation of pentose-phosphate shunt"/>
    <property type="evidence" value="ECO:0007669"/>
    <property type="project" value="TreeGrafter"/>
</dbReference>
<dbReference type="SMART" id="SM00855">
    <property type="entry name" value="PGAM"/>
    <property type="match status" value="1"/>
</dbReference>
<dbReference type="STRING" id="1447883.A0A2B7Y149"/>
<accession>A0A2B7Y149</accession>
<dbReference type="PANTHER" id="PTHR46517:SF1">
    <property type="entry name" value="FRUCTOSE-2,6-BISPHOSPHATASE TIGAR"/>
    <property type="match status" value="1"/>
</dbReference>
<dbReference type="Gene3D" id="3.40.50.1240">
    <property type="entry name" value="Phosphoglycerate mutase-like"/>
    <property type="match status" value="1"/>
</dbReference>
<organism evidence="4 5">
    <name type="scientific">Polytolypa hystricis (strain UAMH7299)</name>
    <dbReference type="NCBI Taxonomy" id="1447883"/>
    <lineage>
        <taxon>Eukaryota</taxon>
        <taxon>Fungi</taxon>
        <taxon>Dikarya</taxon>
        <taxon>Ascomycota</taxon>
        <taxon>Pezizomycotina</taxon>
        <taxon>Eurotiomycetes</taxon>
        <taxon>Eurotiomycetidae</taxon>
        <taxon>Onygenales</taxon>
        <taxon>Onygenales incertae sedis</taxon>
        <taxon>Polytolypa</taxon>
    </lineage>
</organism>
<dbReference type="GO" id="GO:0045820">
    <property type="term" value="P:negative regulation of glycolytic process"/>
    <property type="evidence" value="ECO:0007669"/>
    <property type="project" value="TreeGrafter"/>
</dbReference>
<evidence type="ECO:0000313" key="4">
    <source>
        <dbReference type="EMBL" id="PGH14763.1"/>
    </source>
</evidence>
<evidence type="ECO:0008006" key="6">
    <source>
        <dbReference type="Google" id="ProtNLM"/>
    </source>
</evidence>
<name>A0A2B7Y149_POLH7</name>
<gene>
    <name evidence="4" type="ORF">AJ80_05807</name>
</gene>
<sequence length="280" mass="30821">MKLFLIRHAESEHNVAQVYAGVTDSALSNHGMLQIDRLAHHFAAHAQKNLVFTRVFCSDLARARLTAEGICAEQTAGALQPVIFPVLREKDFGYLEGKRWDTVETLGHTTMEQQQQQPESQASITLRVTTFVREHILPLLLQSQGGGPEEEIIAVVSHGITLRALWDVLEHLFHPQNVHLGHGIAAGTRIPSWSNTGYLELDIHPPTSPPAAAAGETVRPLEATVTGVSGLTILSHHALTIRTVNGRTHLSNLRRTPRVGSATHDAKQKRIDGFFKKKPL</sequence>
<evidence type="ECO:0000256" key="3">
    <source>
        <dbReference type="PIRSR" id="PIRSR613078-2"/>
    </source>
</evidence>
<dbReference type="Proteomes" id="UP000224634">
    <property type="component" value="Unassembled WGS sequence"/>
</dbReference>
<dbReference type="CDD" id="cd07067">
    <property type="entry name" value="HP_PGM_like"/>
    <property type="match status" value="1"/>
</dbReference>
<comment type="caution">
    <text evidence="4">The sequence shown here is derived from an EMBL/GenBank/DDBJ whole genome shotgun (WGS) entry which is preliminary data.</text>
</comment>
<keyword evidence="1" id="KW-0378">Hydrolase</keyword>
<dbReference type="PANTHER" id="PTHR46517">
    <property type="entry name" value="FRUCTOSE-2,6-BISPHOSPHATASE TIGAR"/>
    <property type="match status" value="1"/>
</dbReference>
<dbReference type="InterPro" id="IPR051695">
    <property type="entry name" value="Phosphoglycerate_Mutase"/>
</dbReference>
<keyword evidence="5" id="KW-1185">Reference proteome</keyword>
<dbReference type="SUPFAM" id="SSF53254">
    <property type="entry name" value="Phosphoglycerate mutase-like"/>
    <property type="match status" value="1"/>
</dbReference>
<dbReference type="InterPro" id="IPR029033">
    <property type="entry name" value="His_PPase_superfam"/>
</dbReference>
<protein>
    <recommendedName>
        <fullName evidence="6">Phosphoglycerate mutase</fullName>
    </recommendedName>
</protein>
<feature type="binding site" evidence="3">
    <location>
        <begin position="7"/>
        <end position="14"/>
    </location>
    <ligand>
        <name>substrate</name>
    </ligand>
</feature>
<dbReference type="EMBL" id="PDNA01000090">
    <property type="protein sequence ID" value="PGH14763.1"/>
    <property type="molecule type" value="Genomic_DNA"/>
</dbReference>